<feature type="transmembrane region" description="Helical" evidence="6">
    <location>
        <begin position="150"/>
        <end position="172"/>
    </location>
</feature>
<feature type="transmembrane region" description="Helical" evidence="6">
    <location>
        <begin position="193"/>
        <end position="219"/>
    </location>
</feature>
<protein>
    <submittedName>
        <fullName evidence="7">Uncharacterized protein</fullName>
    </submittedName>
</protein>
<dbReference type="PANTHER" id="PTHR46154:SF2">
    <property type="entry name" value="SOLUTE SYMPORTER FAMILY TRANSPORTER (AFU_ORTHOLOGUE AFUA_6G03200)"/>
    <property type="match status" value="1"/>
</dbReference>
<sequence length="405" mass="44358">MRHRTVVYILFTILGLIANLIAGAALMADGGAVLSALTGLNIWALNIHLRLPLHCYIVCLYLHVIFEIYAVNPVFGSPDKLYELLKTTQVNEPAASEDGSYLTIKRHDGLVKAVTILLGGFSNISPETAVKGYVLGSVAWYAIPFRMSTAYLFIVLVFMAVTSTVSSESIVTSSLMTFDIYKTFINPQASTKALLHIFIAGLVVYAAALSAISCIFHAAGISLNYLISLMACDCVSLGMRLVCITLFSYLVPDKTRVVAVIEGQAIEARRDEEIHEKAKMDNTETACPTSMMPDPNTLALSKPSSALALKPLLFEPPVPICAQSPAQVGSQKRLALIALIAAFVWAFSSFVICVVLPLWESCGEVWYIVGAIWRDVRRERVHRAEVRRVTGGLVWRYICLHALSQ</sequence>
<dbReference type="Proteomes" id="UP000799757">
    <property type="component" value="Unassembled WGS sequence"/>
</dbReference>
<evidence type="ECO:0000313" key="8">
    <source>
        <dbReference type="Proteomes" id="UP000799757"/>
    </source>
</evidence>
<evidence type="ECO:0000256" key="5">
    <source>
        <dbReference type="ARBA" id="ARBA00023136"/>
    </source>
</evidence>
<evidence type="ECO:0000256" key="3">
    <source>
        <dbReference type="ARBA" id="ARBA00022692"/>
    </source>
</evidence>
<comment type="subcellular location">
    <subcellularLocation>
        <location evidence="1">Membrane</location>
        <topology evidence="1">Multi-pass membrane protein</topology>
    </subcellularLocation>
</comment>
<keyword evidence="5 6" id="KW-0472">Membrane</keyword>
<evidence type="ECO:0000313" key="7">
    <source>
        <dbReference type="EMBL" id="KAF2796179.1"/>
    </source>
</evidence>
<dbReference type="InterPro" id="IPR038377">
    <property type="entry name" value="Na/Glc_symporter_sf"/>
</dbReference>
<evidence type="ECO:0000256" key="6">
    <source>
        <dbReference type="SAM" id="Phobius"/>
    </source>
</evidence>
<reference evidence="7" key="1">
    <citation type="journal article" date="2020" name="Stud. Mycol.">
        <title>101 Dothideomycetes genomes: a test case for predicting lifestyles and emergence of pathogens.</title>
        <authorList>
            <person name="Haridas S."/>
            <person name="Albert R."/>
            <person name="Binder M."/>
            <person name="Bloem J."/>
            <person name="Labutti K."/>
            <person name="Salamov A."/>
            <person name="Andreopoulos B."/>
            <person name="Baker S."/>
            <person name="Barry K."/>
            <person name="Bills G."/>
            <person name="Bluhm B."/>
            <person name="Cannon C."/>
            <person name="Castanera R."/>
            <person name="Culley D."/>
            <person name="Daum C."/>
            <person name="Ezra D."/>
            <person name="Gonzalez J."/>
            <person name="Henrissat B."/>
            <person name="Kuo A."/>
            <person name="Liang C."/>
            <person name="Lipzen A."/>
            <person name="Lutzoni F."/>
            <person name="Magnuson J."/>
            <person name="Mondo S."/>
            <person name="Nolan M."/>
            <person name="Ohm R."/>
            <person name="Pangilinan J."/>
            <person name="Park H.-J."/>
            <person name="Ramirez L."/>
            <person name="Alfaro M."/>
            <person name="Sun H."/>
            <person name="Tritt A."/>
            <person name="Yoshinaga Y."/>
            <person name="Zwiers L.-H."/>
            <person name="Turgeon B."/>
            <person name="Goodwin S."/>
            <person name="Spatafora J."/>
            <person name="Crous P."/>
            <person name="Grigoriev I."/>
        </authorList>
    </citation>
    <scope>NUCLEOTIDE SEQUENCE</scope>
    <source>
        <strain evidence="7">CBS 109.77</strain>
    </source>
</reference>
<feature type="transmembrane region" description="Helical" evidence="6">
    <location>
        <begin position="225"/>
        <end position="251"/>
    </location>
</feature>
<comment type="similarity">
    <text evidence="2">Belongs to the sodium:solute symporter (SSF) (TC 2.A.21) family.</text>
</comment>
<dbReference type="Gene3D" id="1.20.1730.10">
    <property type="entry name" value="Sodium/glucose cotransporter"/>
    <property type="match status" value="1"/>
</dbReference>
<keyword evidence="4 6" id="KW-1133">Transmembrane helix</keyword>
<dbReference type="AlphaFoldDB" id="A0A6A6XIA7"/>
<feature type="transmembrane region" description="Helical" evidence="6">
    <location>
        <begin position="56"/>
        <end position="75"/>
    </location>
</feature>
<feature type="transmembrane region" description="Helical" evidence="6">
    <location>
        <begin position="32"/>
        <end position="49"/>
    </location>
</feature>
<feature type="transmembrane region" description="Helical" evidence="6">
    <location>
        <begin position="7"/>
        <end position="26"/>
    </location>
</feature>
<dbReference type="EMBL" id="MU001837">
    <property type="protein sequence ID" value="KAF2796179.1"/>
    <property type="molecule type" value="Genomic_DNA"/>
</dbReference>
<dbReference type="PROSITE" id="PS50283">
    <property type="entry name" value="NA_SOLUT_SYMP_3"/>
    <property type="match status" value="1"/>
</dbReference>
<proteinExistence type="inferred from homology"/>
<dbReference type="OrthoDB" id="6132759at2759"/>
<feature type="transmembrane region" description="Helical" evidence="6">
    <location>
        <begin position="334"/>
        <end position="359"/>
    </location>
</feature>
<dbReference type="PANTHER" id="PTHR46154">
    <property type="match status" value="1"/>
</dbReference>
<name>A0A6A6XIA7_9PLEO</name>
<gene>
    <name evidence="7" type="ORF">K505DRAFT_348102</name>
</gene>
<evidence type="ECO:0000256" key="1">
    <source>
        <dbReference type="ARBA" id="ARBA00004141"/>
    </source>
</evidence>
<keyword evidence="8" id="KW-1185">Reference proteome</keyword>
<dbReference type="GO" id="GO:0005886">
    <property type="term" value="C:plasma membrane"/>
    <property type="evidence" value="ECO:0007669"/>
    <property type="project" value="TreeGrafter"/>
</dbReference>
<dbReference type="GO" id="GO:0015204">
    <property type="term" value="F:urea transmembrane transporter activity"/>
    <property type="evidence" value="ECO:0007669"/>
    <property type="project" value="InterPro"/>
</dbReference>
<dbReference type="InterPro" id="IPR031155">
    <property type="entry name" value="DUR"/>
</dbReference>
<evidence type="ECO:0000256" key="2">
    <source>
        <dbReference type="ARBA" id="ARBA00006434"/>
    </source>
</evidence>
<evidence type="ECO:0000256" key="4">
    <source>
        <dbReference type="ARBA" id="ARBA00022989"/>
    </source>
</evidence>
<accession>A0A6A6XIA7</accession>
<keyword evidence="3 6" id="KW-0812">Transmembrane</keyword>
<dbReference type="InterPro" id="IPR001734">
    <property type="entry name" value="Na/solute_symporter"/>
</dbReference>
<organism evidence="7 8">
    <name type="scientific">Melanomma pulvis-pyrius CBS 109.77</name>
    <dbReference type="NCBI Taxonomy" id="1314802"/>
    <lineage>
        <taxon>Eukaryota</taxon>
        <taxon>Fungi</taxon>
        <taxon>Dikarya</taxon>
        <taxon>Ascomycota</taxon>
        <taxon>Pezizomycotina</taxon>
        <taxon>Dothideomycetes</taxon>
        <taxon>Pleosporomycetidae</taxon>
        <taxon>Pleosporales</taxon>
        <taxon>Melanommataceae</taxon>
        <taxon>Melanomma</taxon>
    </lineage>
</organism>